<feature type="domain" description="Nitroreductase" evidence="1">
    <location>
        <begin position="21"/>
        <end position="187"/>
    </location>
</feature>
<name>N0B0C0_9HYPH</name>
<accession>N0B0C0</accession>
<dbReference type="Pfam" id="PF00881">
    <property type="entry name" value="Nitroreductase"/>
    <property type="match status" value="1"/>
</dbReference>
<keyword evidence="3" id="KW-1185">Reference proteome</keyword>
<proteinExistence type="predicted"/>
<evidence type="ECO:0000313" key="2">
    <source>
        <dbReference type="EMBL" id="AGK56348.1"/>
    </source>
</evidence>
<dbReference type="SUPFAM" id="SSF55469">
    <property type="entry name" value="FMN-dependent nitroreductase-like"/>
    <property type="match status" value="1"/>
</dbReference>
<organism evidence="2 3">
    <name type="scientific">Hyphomicrobium denitrificans 1NES1</name>
    <dbReference type="NCBI Taxonomy" id="670307"/>
    <lineage>
        <taxon>Bacteria</taxon>
        <taxon>Pseudomonadati</taxon>
        <taxon>Pseudomonadota</taxon>
        <taxon>Alphaproteobacteria</taxon>
        <taxon>Hyphomicrobiales</taxon>
        <taxon>Hyphomicrobiaceae</taxon>
        <taxon>Hyphomicrobium</taxon>
    </lineage>
</organism>
<dbReference type="InterPro" id="IPR000415">
    <property type="entry name" value="Nitroreductase-like"/>
</dbReference>
<dbReference type="KEGG" id="hdt:HYPDE_23308"/>
<protein>
    <submittedName>
        <fullName evidence="2">Nitroreductase</fullName>
    </submittedName>
</protein>
<dbReference type="AlphaFoldDB" id="N0B0C0"/>
<dbReference type="STRING" id="670307.HYPDE_23308"/>
<dbReference type="InterPro" id="IPR052544">
    <property type="entry name" value="Bacteriocin_Proc_Enz"/>
</dbReference>
<evidence type="ECO:0000313" key="3">
    <source>
        <dbReference type="Proteomes" id="UP000005952"/>
    </source>
</evidence>
<dbReference type="Proteomes" id="UP000005952">
    <property type="component" value="Chromosome"/>
</dbReference>
<dbReference type="PANTHER" id="PTHR43745:SF2">
    <property type="entry name" value="NITROREDUCTASE MJ1384-RELATED"/>
    <property type="match status" value="1"/>
</dbReference>
<evidence type="ECO:0000259" key="1">
    <source>
        <dbReference type="Pfam" id="PF00881"/>
    </source>
</evidence>
<dbReference type="CDD" id="cd02142">
    <property type="entry name" value="McbC_SagB-like_oxidoreductase"/>
    <property type="match status" value="1"/>
</dbReference>
<dbReference type="HOGENOM" id="CLU_059362_1_0_5"/>
<dbReference type="GO" id="GO:0016491">
    <property type="term" value="F:oxidoreductase activity"/>
    <property type="evidence" value="ECO:0007669"/>
    <property type="project" value="InterPro"/>
</dbReference>
<gene>
    <name evidence="2" type="ORF">HYPDE_23308</name>
</gene>
<dbReference type="EMBL" id="CP005587">
    <property type="protein sequence ID" value="AGK56348.1"/>
    <property type="molecule type" value="Genomic_DNA"/>
</dbReference>
<sequence>MMTEWLPRPRMVGGKPLFEALRGRRSVREFENRELVRQQLSDLLWAANGMNRPDGHRTAPSARNWQEIDIYLATKHGTYLYDAEAHALRLVLADDIRAATGLQDFVATAPLNLIYVADISRTDSEDRTERRFYTALDAGFIAQNVYLFCASEGLAAVVRGLLDRKRLATLMRLRPEQRVLVAQSVGYPKA</sequence>
<dbReference type="Gene3D" id="3.40.109.10">
    <property type="entry name" value="NADH Oxidase"/>
    <property type="match status" value="1"/>
</dbReference>
<dbReference type="InterPro" id="IPR029479">
    <property type="entry name" value="Nitroreductase"/>
</dbReference>
<dbReference type="eggNOG" id="COG0778">
    <property type="taxonomic scope" value="Bacteria"/>
</dbReference>
<reference evidence="2 3" key="1">
    <citation type="journal article" date="2013" name="Genome Announc.">
        <title>Genome sequences for three denitrifying bacterial strains isolated from a uranium- and nitrate-contaminated subsurface environment.</title>
        <authorList>
            <person name="Venkatramanan R."/>
            <person name="Prakash O."/>
            <person name="Woyke T."/>
            <person name="Chain P."/>
            <person name="Goodwin L.A."/>
            <person name="Watson D."/>
            <person name="Brooks S."/>
            <person name="Kostka J.E."/>
            <person name="Green S.J."/>
        </authorList>
    </citation>
    <scope>NUCLEOTIDE SEQUENCE [LARGE SCALE GENOMIC DNA]</scope>
    <source>
        <strain evidence="2 3">1NES1</strain>
    </source>
</reference>
<dbReference type="PANTHER" id="PTHR43745">
    <property type="entry name" value="NITROREDUCTASE MJ1384-RELATED"/>
    <property type="match status" value="1"/>
</dbReference>